<dbReference type="InterPro" id="IPR016163">
    <property type="entry name" value="Ald_DH_C"/>
</dbReference>
<organism evidence="4">
    <name type="scientific">uncultured Rubrobacteraceae bacterium</name>
    <dbReference type="NCBI Taxonomy" id="349277"/>
    <lineage>
        <taxon>Bacteria</taxon>
        <taxon>Bacillati</taxon>
        <taxon>Actinomycetota</taxon>
        <taxon>Rubrobacteria</taxon>
        <taxon>Rubrobacterales</taxon>
        <taxon>Rubrobacteraceae</taxon>
        <taxon>environmental samples</taxon>
    </lineage>
</organism>
<dbReference type="GO" id="GO:0004029">
    <property type="term" value="F:aldehyde dehydrogenase (NAD+) activity"/>
    <property type="evidence" value="ECO:0007669"/>
    <property type="project" value="UniProtKB-EC"/>
</dbReference>
<reference evidence="4" key="1">
    <citation type="submission" date="2020-02" db="EMBL/GenBank/DDBJ databases">
        <authorList>
            <person name="Meier V. D."/>
        </authorList>
    </citation>
    <scope>NUCLEOTIDE SEQUENCE</scope>
    <source>
        <strain evidence="4">AVDCRST_MAG55</strain>
    </source>
</reference>
<dbReference type="InterPro" id="IPR050740">
    <property type="entry name" value="Aldehyde_DH_Superfamily"/>
</dbReference>
<dbReference type="AlphaFoldDB" id="A0A6J4Q6J5"/>
<proteinExistence type="inferred from homology"/>
<dbReference type="InterPro" id="IPR015590">
    <property type="entry name" value="Aldehyde_DH_dom"/>
</dbReference>
<dbReference type="Pfam" id="PF00171">
    <property type="entry name" value="Aldedh"/>
    <property type="match status" value="1"/>
</dbReference>
<dbReference type="Gene3D" id="3.40.605.10">
    <property type="entry name" value="Aldehyde Dehydrogenase, Chain A, domain 1"/>
    <property type="match status" value="1"/>
</dbReference>
<dbReference type="SUPFAM" id="SSF53720">
    <property type="entry name" value="ALDH-like"/>
    <property type="match status" value="1"/>
</dbReference>
<dbReference type="PANTHER" id="PTHR43353:SF5">
    <property type="entry name" value="SUCCINATE-SEMIALDEHYDE DEHYDROGENASE, MITOCHONDRIAL"/>
    <property type="match status" value="1"/>
</dbReference>
<dbReference type="EMBL" id="CADCUZ010000123">
    <property type="protein sequence ID" value="CAA9429653.1"/>
    <property type="molecule type" value="Genomic_DNA"/>
</dbReference>
<dbReference type="Gene3D" id="3.40.309.10">
    <property type="entry name" value="Aldehyde Dehydrogenase, Chain A, domain 2"/>
    <property type="match status" value="1"/>
</dbReference>
<dbReference type="InterPro" id="IPR016162">
    <property type="entry name" value="Ald_DH_N"/>
</dbReference>
<gene>
    <name evidence="4" type="ORF">AVDCRST_MAG55-2563</name>
</gene>
<evidence type="ECO:0000259" key="3">
    <source>
        <dbReference type="Pfam" id="PF00171"/>
    </source>
</evidence>
<evidence type="ECO:0000256" key="2">
    <source>
        <dbReference type="ARBA" id="ARBA00023002"/>
    </source>
</evidence>
<dbReference type="FunFam" id="3.40.605.10:FF:000007">
    <property type="entry name" value="NAD/NADP-dependent betaine aldehyde dehydrogenase"/>
    <property type="match status" value="1"/>
</dbReference>
<evidence type="ECO:0000313" key="4">
    <source>
        <dbReference type="EMBL" id="CAA9429653.1"/>
    </source>
</evidence>
<accession>A0A6J4Q6J5</accession>
<dbReference type="PANTHER" id="PTHR43353">
    <property type="entry name" value="SUCCINATE-SEMIALDEHYDE DEHYDROGENASE, MITOCHONDRIAL"/>
    <property type="match status" value="1"/>
</dbReference>
<dbReference type="InterPro" id="IPR016161">
    <property type="entry name" value="Ald_DH/histidinol_DH"/>
</dbReference>
<comment type="similarity">
    <text evidence="1">Belongs to the aldehyde dehydrogenase family.</text>
</comment>
<name>A0A6J4Q6J5_9ACTN</name>
<sequence length="484" mass="51465">MIVTTDYPMYVAGKWTGSESDARMEATSPATGEKIGTVPQGTREDVRRAIRAANDAWGSWAALSAFERAAAMERVAGIIEARREELARTLTLDQGKPLEAEAYDEVDELAEYFAMAAAETTRLEGSMPPSVHADKRVLLYRVPRGVVGIISPWNWPYTMPAEMIAPALASGNAVVWVPAPSTSVCAVKLAECIVDAGLPDGVFNMVCGPGAEVGDEVAANPGTQAVGFIGSIETGQKVAARAAGKALLLEMGGNGPMVILDDADLDDAAEESLTSAFLGAGQSCTAGERFLVHERVYDAYLEELGRAMERGIKLGDPFDPTTTLGPLNNEPTAEKMDQHISDALEGGADLISGGSRAEGFPTDLYYQPTVLGKVGTGMRVSKEETFGPIIPATIIRDEGEAIRTINSSPYGLLSAVFTRDLKRGLRFAEAVRTGWVNINASSNHWESHLPFGGRAGSLSGVGRVGGRYAMETFTEFKTVILNLG</sequence>
<keyword evidence="2 4" id="KW-0560">Oxidoreductase</keyword>
<feature type="domain" description="Aldehyde dehydrogenase" evidence="3">
    <location>
        <begin position="15"/>
        <end position="479"/>
    </location>
</feature>
<dbReference type="EC" id="1.2.1.3" evidence="4"/>
<protein>
    <submittedName>
        <fullName evidence="4">Aldehyde dehydrogenase</fullName>
        <ecNumber evidence="4">1.2.1.3</ecNumber>
    </submittedName>
</protein>
<evidence type="ECO:0000256" key="1">
    <source>
        <dbReference type="ARBA" id="ARBA00009986"/>
    </source>
</evidence>